<sequence>MKLNNKTVIITGASSGIGKSLAHEFARRGANLVLAARQYVTLCQIAQELQDQYQIKALAVQCDVTSESDCRHLINQAKLSFGKIDILINNAGISMRALFKDVDVQVLKTLMDVNFWGAVYCTKYALPEIAQTQGSIVGVSSIAGYKGLPGRTGYSASKFAMNGFLDSLRVENLKTGVHVMTACPGFTASNIRNTALNKEGNQQGESSMHEEKMMTSEEVAKLIVDGVEKRERTLIMTGQGKLTVLLSKIIPGILDKLVYNVFTKEKDPLLK</sequence>
<dbReference type="InterPro" id="IPR057326">
    <property type="entry name" value="KR_dom"/>
</dbReference>
<evidence type="ECO:0000256" key="3">
    <source>
        <dbReference type="RuleBase" id="RU000363"/>
    </source>
</evidence>
<dbReference type="SMART" id="SM00822">
    <property type="entry name" value="PKS_KR"/>
    <property type="match status" value="1"/>
</dbReference>
<dbReference type="NCBIfam" id="NF004825">
    <property type="entry name" value="PRK06181.1"/>
    <property type="match status" value="1"/>
</dbReference>
<evidence type="ECO:0000313" key="6">
    <source>
        <dbReference type="Proteomes" id="UP001500841"/>
    </source>
</evidence>
<accession>A0ABP7WLH5</accession>
<gene>
    <name evidence="5" type="ORF">GCM10022392_11820</name>
</gene>
<dbReference type="InterPro" id="IPR036291">
    <property type="entry name" value="NAD(P)-bd_dom_sf"/>
</dbReference>
<evidence type="ECO:0000259" key="4">
    <source>
        <dbReference type="SMART" id="SM00822"/>
    </source>
</evidence>
<comment type="caution">
    <text evidence="5">The sequence shown here is derived from an EMBL/GenBank/DDBJ whole genome shotgun (WGS) entry which is preliminary data.</text>
</comment>
<dbReference type="InterPro" id="IPR020904">
    <property type="entry name" value="Sc_DH/Rdtase_CS"/>
</dbReference>
<keyword evidence="6" id="KW-1185">Reference proteome</keyword>
<organism evidence="5 6">
    <name type="scientific">Mucilaginibacter panaciglaebae</name>
    <dbReference type="NCBI Taxonomy" id="502331"/>
    <lineage>
        <taxon>Bacteria</taxon>
        <taxon>Pseudomonadati</taxon>
        <taxon>Bacteroidota</taxon>
        <taxon>Sphingobacteriia</taxon>
        <taxon>Sphingobacteriales</taxon>
        <taxon>Sphingobacteriaceae</taxon>
        <taxon>Mucilaginibacter</taxon>
    </lineage>
</organism>
<dbReference type="PRINTS" id="PR00081">
    <property type="entry name" value="GDHRDH"/>
</dbReference>
<dbReference type="PRINTS" id="PR00080">
    <property type="entry name" value="SDRFAMILY"/>
</dbReference>
<dbReference type="Proteomes" id="UP001500841">
    <property type="component" value="Unassembled WGS sequence"/>
</dbReference>
<proteinExistence type="inferred from homology"/>
<feature type="domain" description="Ketoreductase" evidence="4">
    <location>
        <begin position="6"/>
        <end position="189"/>
    </location>
</feature>
<dbReference type="SUPFAM" id="SSF51735">
    <property type="entry name" value="NAD(P)-binding Rossmann-fold domains"/>
    <property type="match status" value="1"/>
</dbReference>
<comment type="similarity">
    <text evidence="1 3">Belongs to the short-chain dehydrogenases/reductases (SDR) family.</text>
</comment>
<dbReference type="PANTHER" id="PTHR44196">
    <property type="entry name" value="DEHYDROGENASE/REDUCTASE SDR FAMILY MEMBER 7B"/>
    <property type="match status" value="1"/>
</dbReference>
<dbReference type="InterPro" id="IPR002347">
    <property type="entry name" value="SDR_fam"/>
</dbReference>
<reference evidence="6" key="1">
    <citation type="journal article" date="2019" name="Int. J. Syst. Evol. Microbiol.">
        <title>The Global Catalogue of Microorganisms (GCM) 10K type strain sequencing project: providing services to taxonomists for standard genome sequencing and annotation.</title>
        <authorList>
            <consortium name="The Broad Institute Genomics Platform"/>
            <consortium name="The Broad Institute Genome Sequencing Center for Infectious Disease"/>
            <person name="Wu L."/>
            <person name="Ma J."/>
        </authorList>
    </citation>
    <scope>NUCLEOTIDE SEQUENCE [LARGE SCALE GENOMIC DNA]</scope>
    <source>
        <strain evidence="6">JCM 17085</strain>
    </source>
</reference>
<dbReference type="Pfam" id="PF00106">
    <property type="entry name" value="adh_short"/>
    <property type="match status" value="1"/>
</dbReference>
<keyword evidence="2" id="KW-0560">Oxidoreductase</keyword>
<evidence type="ECO:0000256" key="2">
    <source>
        <dbReference type="ARBA" id="ARBA00023002"/>
    </source>
</evidence>
<dbReference type="EMBL" id="BAABCV010000003">
    <property type="protein sequence ID" value="GAA4091500.1"/>
    <property type="molecule type" value="Genomic_DNA"/>
</dbReference>
<evidence type="ECO:0000256" key="1">
    <source>
        <dbReference type="ARBA" id="ARBA00006484"/>
    </source>
</evidence>
<dbReference type="PROSITE" id="PS00061">
    <property type="entry name" value="ADH_SHORT"/>
    <property type="match status" value="1"/>
</dbReference>
<dbReference type="PIRSF" id="PIRSF000126">
    <property type="entry name" value="11-beta-HSD1"/>
    <property type="match status" value="1"/>
</dbReference>
<name>A0ABP7WLH5_9SPHI</name>
<dbReference type="PANTHER" id="PTHR44196:SF1">
    <property type="entry name" value="DEHYDROGENASE_REDUCTASE SDR FAMILY MEMBER 7B"/>
    <property type="match status" value="1"/>
</dbReference>
<evidence type="ECO:0000313" key="5">
    <source>
        <dbReference type="EMBL" id="GAA4091500.1"/>
    </source>
</evidence>
<dbReference type="Gene3D" id="3.40.50.720">
    <property type="entry name" value="NAD(P)-binding Rossmann-like Domain"/>
    <property type="match status" value="1"/>
</dbReference>
<protein>
    <submittedName>
        <fullName evidence="5">SDR family oxidoreductase</fullName>
    </submittedName>
</protein>
<dbReference type="RefSeq" id="WP_345101760.1">
    <property type="nucleotide sequence ID" value="NZ_BAABCV010000003.1"/>
</dbReference>